<name>A0A0F9XIR1_TRIHA</name>
<dbReference type="Pfam" id="PF00067">
    <property type="entry name" value="p450"/>
    <property type="match status" value="1"/>
</dbReference>
<dbReference type="GO" id="GO:0004497">
    <property type="term" value="F:monooxygenase activity"/>
    <property type="evidence" value="ECO:0007669"/>
    <property type="project" value="UniProtKB-KW"/>
</dbReference>
<protein>
    <recommendedName>
        <fullName evidence="10">Cytochrome P450</fullName>
    </recommendedName>
</protein>
<evidence type="ECO:0000256" key="7">
    <source>
        <dbReference type="SAM" id="Phobius"/>
    </source>
</evidence>
<feature type="binding site" description="axial binding residue" evidence="5">
    <location>
        <position position="439"/>
    </location>
    <ligand>
        <name>heme</name>
        <dbReference type="ChEBI" id="CHEBI:30413"/>
    </ligand>
    <ligandPart>
        <name>Fe</name>
        <dbReference type="ChEBI" id="CHEBI:18248"/>
    </ligandPart>
</feature>
<dbReference type="GO" id="GO:0016705">
    <property type="term" value="F:oxidoreductase activity, acting on paired donors, with incorporation or reduction of molecular oxygen"/>
    <property type="evidence" value="ECO:0007669"/>
    <property type="project" value="InterPro"/>
</dbReference>
<evidence type="ECO:0000256" key="3">
    <source>
        <dbReference type="ARBA" id="ARBA00022723"/>
    </source>
</evidence>
<evidence type="ECO:0000256" key="2">
    <source>
        <dbReference type="ARBA" id="ARBA00022617"/>
    </source>
</evidence>
<dbReference type="PRINTS" id="PR00463">
    <property type="entry name" value="EP450I"/>
</dbReference>
<keyword evidence="7" id="KW-0472">Membrane</keyword>
<organism evidence="8 9">
    <name type="scientific">Trichoderma harzianum</name>
    <name type="common">Hypocrea lixii</name>
    <dbReference type="NCBI Taxonomy" id="5544"/>
    <lineage>
        <taxon>Eukaryota</taxon>
        <taxon>Fungi</taxon>
        <taxon>Dikarya</taxon>
        <taxon>Ascomycota</taxon>
        <taxon>Pezizomycotina</taxon>
        <taxon>Sordariomycetes</taxon>
        <taxon>Hypocreomycetidae</taxon>
        <taxon>Hypocreales</taxon>
        <taxon>Hypocreaceae</taxon>
        <taxon>Trichoderma</taxon>
    </lineage>
</organism>
<sequence length="494" mass="56063">MASYSTTLLPVVLLSCSLVWLLLWIFVHPLRKIPGPFWARRTSLWKVYHVYRRDLAFAIQRAHEKYGPVIRIGPNHVNFQTRDAIGPIYKAGSSMPKTKFYDAFTALHPNLFSTRDEEFHKMRRRQMSHSFSMATLLKFEGRFGKHLHRLFTNIEQQPEGQVFDLKESVARYAYDVISDLAFEKDLNTQSNPEANELPPIPDHILIGTMYGMVASLLPYSIRLGNKLPIPSLQKLLQSRKMLSQKASEYVNDAIEDHKAGEKETLLDNLLEAKDPSTGAPLTPAEVSSEAFAFLVAGAHTTSATLGLLFYHLLHNRYAAEKLTEELNANVPLYNDGGKEISYSGLESKLPYTMACIKESFRITPVFTMPLPRLVTDPNGVDINNFHIPQGTAVSMISQALHHDPQFWGGDHDQYIPERWLEDAISFNEIMPFGIGHRACIGRNIASINILKVLCALWRNFEIIPVDKYEKLEINSLGVDEKKGPLLCTVRKRQM</sequence>
<dbReference type="Proteomes" id="UP000034112">
    <property type="component" value="Unassembled WGS sequence"/>
</dbReference>
<evidence type="ECO:0000313" key="9">
    <source>
        <dbReference type="Proteomes" id="UP000034112"/>
    </source>
</evidence>
<comment type="caution">
    <text evidence="8">The sequence shown here is derived from an EMBL/GenBank/DDBJ whole genome shotgun (WGS) entry which is preliminary data.</text>
</comment>
<dbReference type="AlphaFoldDB" id="A0A0F9XIR1"/>
<keyword evidence="2 5" id="KW-0349">Heme</keyword>
<keyword evidence="7" id="KW-1133">Transmembrane helix</keyword>
<dbReference type="SUPFAM" id="SSF48264">
    <property type="entry name" value="Cytochrome P450"/>
    <property type="match status" value="1"/>
</dbReference>
<comment type="cofactor">
    <cofactor evidence="1 5">
        <name>heme</name>
        <dbReference type="ChEBI" id="CHEBI:30413"/>
    </cofactor>
</comment>
<dbReference type="PANTHER" id="PTHR24305">
    <property type="entry name" value="CYTOCHROME P450"/>
    <property type="match status" value="1"/>
</dbReference>
<keyword evidence="3 5" id="KW-0479">Metal-binding</keyword>
<evidence type="ECO:0000256" key="5">
    <source>
        <dbReference type="PIRSR" id="PIRSR602401-1"/>
    </source>
</evidence>
<dbReference type="InterPro" id="IPR002401">
    <property type="entry name" value="Cyt_P450_E_grp-I"/>
</dbReference>
<accession>A0A0F9XIR1</accession>
<dbReference type="InterPro" id="IPR001128">
    <property type="entry name" value="Cyt_P450"/>
</dbReference>
<keyword evidence="7" id="KW-0812">Transmembrane</keyword>
<reference evidence="9" key="1">
    <citation type="journal article" date="2015" name="Genome Announc.">
        <title>Draft whole-genome sequence of the biocontrol agent Trichoderma harzianum T6776.</title>
        <authorList>
            <person name="Baroncelli R."/>
            <person name="Piaggeschi G."/>
            <person name="Fiorini L."/>
            <person name="Bertolini E."/>
            <person name="Zapparata A."/>
            <person name="Pe M.E."/>
            <person name="Sarrocco S."/>
            <person name="Vannacci G."/>
        </authorList>
    </citation>
    <scope>NUCLEOTIDE SEQUENCE [LARGE SCALE GENOMIC DNA]</scope>
    <source>
        <strain evidence="9">T6776</strain>
    </source>
</reference>
<dbReference type="GO" id="GO:0005506">
    <property type="term" value="F:iron ion binding"/>
    <property type="evidence" value="ECO:0007669"/>
    <property type="project" value="InterPro"/>
</dbReference>
<keyword evidence="6" id="KW-0503">Monooxygenase</keyword>
<dbReference type="OMA" id="FTMPLWR"/>
<evidence type="ECO:0000313" key="8">
    <source>
        <dbReference type="EMBL" id="KKP04405.1"/>
    </source>
</evidence>
<dbReference type="EMBL" id="JOKZ01000078">
    <property type="protein sequence ID" value="KKP04405.1"/>
    <property type="molecule type" value="Genomic_DNA"/>
</dbReference>
<evidence type="ECO:0000256" key="1">
    <source>
        <dbReference type="ARBA" id="ARBA00001971"/>
    </source>
</evidence>
<dbReference type="Gene3D" id="1.10.630.10">
    <property type="entry name" value="Cytochrome P450"/>
    <property type="match status" value="1"/>
</dbReference>
<comment type="similarity">
    <text evidence="6">Belongs to the cytochrome P450 family.</text>
</comment>
<dbReference type="PROSITE" id="PS00086">
    <property type="entry name" value="CYTOCHROME_P450"/>
    <property type="match status" value="1"/>
</dbReference>
<dbReference type="InterPro" id="IPR036396">
    <property type="entry name" value="Cyt_P450_sf"/>
</dbReference>
<evidence type="ECO:0000256" key="4">
    <source>
        <dbReference type="ARBA" id="ARBA00023004"/>
    </source>
</evidence>
<proteinExistence type="inferred from homology"/>
<evidence type="ECO:0008006" key="10">
    <source>
        <dbReference type="Google" id="ProtNLM"/>
    </source>
</evidence>
<keyword evidence="6" id="KW-0560">Oxidoreductase</keyword>
<gene>
    <name evidence="8" type="ORF">THAR02_03481</name>
</gene>
<dbReference type="InterPro" id="IPR017972">
    <property type="entry name" value="Cyt_P450_CS"/>
</dbReference>
<dbReference type="OrthoDB" id="1470350at2759"/>
<dbReference type="PANTHER" id="PTHR24305:SF103">
    <property type="entry name" value="P450, PUTATIVE (EUROFUNG)-RELATED"/>
    <property type="match status" value="1"/>
</dbReference>
<dbReference type="GO" id="GO:0020037">
    <property type="term" value="F:heme binding"/>
    <property type="evidence" value="ECO:0007669"/>
    <property type="project" value="InterPro"/>
</dbReference>
<dbReference type="InterPro" id="IPR050121">
    <property type="entry name" value="Cytochrome_P450_monoxygenase"/>
</dbReference>
<keyword evidence="4 5" id="KW-0408">Iron</keyword>
<evidence type="ECO:0000256" key="6">
    <source>
        <dbReference type="RuleBase" id="RU000461"/>
    </source>
</evidence>
<feature type="transmembrane region" description="Helical" evidence="7">
    <location>
        <begin position="6"/>
        <end position="27"/>
    </location>
</feature>
<dbReference type="PRINTS" id="PR00385">
    <property type="entry name" value="P450"/>
</dbReference>